<dbReference type="PANTHER" id="PTHR44516">
    <property type="entry name" value="2-METHYL-6-PHYTYL-1,4-HYDROQUINONE METHYLTRANSFERASE, CHLOROPLASTIC"/>
    <property type="match status" value="1"/>
</dbReference>
<evidence type="ECO:0000259" key="2">
    <source>
        <dbReference type="PROSITE" id="PS51734"/>
    </source>
</evidence>
<keyword evidence="1" id="KW-0489">Methyltransferase</keyword>
<evidence type="ECO:0000313" key="3">
    <source>
        <dbReference type="EMBL" id="PPS17200.1"/>
    </source>
</evidence>
<evidence type="ECO:0000256" key="1">
    <source>
        <dbReference type="PROSITE-ProRule" id="PRU01069"/>
    </source>
</evidence>
<dbReference type="EMBL" id="KZ662948">
    <property type="protein sequence ID" value="PPS17200.1"/>
    <property type="molecule type" value="Genomic_DNA"/>
</dbReference>
<protein>
    <recommendedName>
        <fullName evidence="2">MPBQ/MBSQ family SAM-binding methyltransferase profile domain-containing protein</fullName>
    </recommendedName>
</protein>
<feature type="domain" description="MPBQ/MBSQ family SAM-binding methyltransferase profile" evidence="2">
    <location>
        <begin position="52"/>
        <end position="124"/>
    </location>
</feature>
<dbReference type="InterPro" id="IPR031164">
    <property type="entry name" value="SAM_MPBQ_MSBQ_MT"/>
</dbReference>
<dbReference type="OrthoDB" id="1001454at2759"/>
<gene>
    <name evidence="3" type="ORF">GOBAR_AA03378</name>
</gene>
<keyword evidence="1" id="KW-0808">Transferase</keyword>
<organism evidence="3 4">
    <name type="scientific">Gossypium barbadense</name>
    <name type="common">Sea Island cotton</name>
    <name type="synonym">Hibiscus barbadensis</name>
    <dbReference type="NCBI Taxonomy" id="3634"/>
    <lineage>
        <taxon>Eukaryota</taxon>
        <taxon>Viridiplantae</taxon>
        <taxon>Streptophyta</taxon>
        <taxon>Embryophyta</taxon>
        <taxon>Tracheophyta</taxon>
        <taxon>Spermatophyta</taxon>
        <taxon>Magnoliopsida</taxon>
        <taxon>eudicotyledons</taxon>
        <taxon>Gunneridae</taxon>
        <taxon>Pentapetalae</taxon>
        <taxon>rosids</taxon>
        <taxon>malvids</taxon>
        <taxon>Malvales</taxon>
        <taxon>Malvaceae</taxon>
        <taxon>Malvoideae</taxon>
        <taxon>Gossypium</taxon>
    </lineage>
</organism>
<reference evidence="3 4" key="1">
    <citation type="submission" date="2015-01" db="EMBL/GenBank/DDBJ databases">
        <title>Genome of allotetraploid Gossypium barbadense reveals genomic plasticity and fiber elongation in cotton evolution.</title>
        <authorList>
            <person name="Chen X."/>
            <person name="Liu X."/>
            <person name="Zhao B."/>
            <person name="Zheng H."/>
            <person name="Hu Y."/>
            <person name="Lu G."/>
            <person name="Yang C."/>
            <person name="Chen J."/>
            <person name="Shan C."/>
            <person name="Zhang L."/>
            <person name="Zhou Y."/>
            <person name="Wang L."/>
            <person name="Guo W."/>
            <person name="Bai Y."/>
            <person name="Ruan J."/>
            <person name="Shangguan X."/>
            <person name="Mao Y."/>
            <person name="Jiang J."/>
            <person name="Zhu Y."/>
            <person name="Lei J."/>
            <person name="Kang H."/>
            <person name="Chen S."/>
            <person name="He X."/>
            <person name="Wang R."/>
            <person name="Wang Y."/>
            <person name="Chen J."/>
            <person name="Wang L."/>
            <person name="Yu S."/>
            <person name="Wang B."/>
            <person name="Wei J."/>
            <person name="Song S."/>
            <person name="Lu X."/>
            <person name="Gao Z."/>
            <person name="Gu W."/>
            <person name="Deng X."/>
            <person name="Ma D."/>
            <person name="Wang S."/>
            <person name="Liang W."/>
            <person name="Fang L."/>
            <person name="Cai C."/>
            <person name="Zhu X."/>
            <person name="Zhou B."/>
            <person name="Zhang Y."/>
            <person name="Chen Z."/>
            <person name="Xu S."/>
            <person name="Zhu R."/>
            <person name="Wang S."/>
            <person name="Zhang T."/>
            <person name="Zhao G."/>
        </authorList>
    </citation>
    <scope>NUCLEOTIDE SEQUENCE [LARGE SCALE GENOMIC DNA]</scope>
    <source>
        <strain evidence="4">cv. Xinhai21</strain>
        <tissue evidence="3">Leaf</tissue>
    </source>
</reference>
<proteinExistence type="inferred from homology"/>
<dbReference type="PANTHER" id="PTHR44516:SF4">
    <property type="entry name" value="2-METHYL-6-PHYTYL-1,4-HYDROQUINONE METHYLTRANSFERASE, CHLOROPLASTIC"/>
    <property type="match status" value="1"/>
</dbReference>
<dbReference type="AlphaFoldDB" id="A0A2P5YNN0"/>
<name>A0A2P5YNN0_GOSBA</name>
<dbReference type="Proteomes" id="UP000239757">
    <property type="component" value="Unassembled WGS sequence"/>
</dbReference>
<evidence type="ECO:0000313" key="4">
    <source>
        <dbReference type="Proteomes" id="UP000239757"/>
    </source>
</evidence>
<dbReference type="InterPro" id="IPR044649">
    <property type="entry name" value="MPBQ/MSBQ_MT"/>
</dbReference>
<comment type="similarity">
    <text evidence="1">Belongs to the class I-like SAM-binding methyltransferase superfamily. MPBQ/MBSQ MT family.</text>
</comment>
<comment type="caution">
    <text evidence="1">Lacks conserved residue(s) required for the propagation of feature annotation.</text>
</comment>
<accession>A0A2P5YNN0</accession>
<dbReference type="GO" id="GO:0051741">
    <property type="term" value="F:2-methyl-6-phytyl-1,4-benzoquinone methyltransferase activity"/>
    <property type="evidence" value="ECO:0007669"/>
    <property type="project" value="InterPro"/>
</dbReference>
<feature type="region of interest" description="SAM motif I" evidence="1">
    <location>
        <begin position="101"/>
        <end position="110"/>
    </location>
</feature>
<dbReference type="PROSITE" id="PS51734">
    <property type="entry name" value="SAM_MPBQ_MSBQ_MT"/>
    <property type="match status" value="1"/>
</dbReference>
<dbReference type="GO" id="GO:0032259">
    <property type="term" value="P:methylation"/>
    <property type="evidence" value="ECO:0007669"/>
    <property type="project" value="UniProtKB-UniRule"/>
</dbReference>
<sequence length="124" mass="13938">MAYSMLNGVEAFTLIQGFFGASLIYSARISKPGTTISSRYSLSASRPTSQTRFIQHKKEAFWFYWLLSMGYNHIMNLGYWIEDMRDDALEPIDLNEKNIVVVNVGGGTDFTTLGMVNHVDANNA</sequence>
<keyword evidence="1" id="KW-0949">S-adenosyl-L-methionine</keyword>